<evidence type="ECO:0000313" key="5">
    <source>
        <dbReference type="Proteomes" id="UP000193224"/>
    </source>
</evidence>
<keyword evidence="2" id="KW-0812">Transmembrane</keyword>
<sequence length="1121" mass="118322">MTRPAPVFAQLMIALVVWICCAFTALAARSAEHCNALLTDPGVTGSPKDIALIQLGARTKLQDKSGLLQDGRIGAYTRQALVRLCGQVPLPTGTSPVDGTLNLAIDYGTIATGDPDWVGKATSTALKARMTASPQNGVNAVTLRLAGPPQLTLETLENTLAQGAGCQGFSTDDLSEPALAGLDALIAAGPDGWSKPEALCTALATKSDTADNTSFQHTLESYAAIEVALPGALVQLLAPDFSAWLVEEQNTRVPRLTGSDAAVIALIAEYRAADRPAAPRDYSGLFKKLPTSCAEPKSTNVLEYSAFTQSDLDNLVQPVDVAGVLSGLADKTFDSADALMVAITTALDGQVSQCTLDQIGLAVFSSEDLGLRYALDPEATANLALVDGFTESADAVTPLIGLSAQTRGALLSGVRIAILKDAQTAINAEIALAAETLAAASEELASALDTRPQDVPEFPELPVATPIGVTEATDSAVTATVKDADFQKALLDANYAPAPNTEVLKGDVRRILAPIAADKVDTIVSGAMSQIQKVVDRSWQLTPDLNGAILSAPAVSAAQSMDLTPENADALKALVGVEYPNEKLLASAVAAVSPAPPDAVAAQARLAGFHTVADPTAPRSASDLALPDCRCTAARRENAEIYAFYPFWLLPKLALPGDDPASNTDEPPDSDEEGTDKKAAAPEPLHQIDFGLVSRIAFYGLEFAYGNPEAAADDRIIRLANQARWIESRRNFVNAAHLHRAKADLAITLTGWDQWSSSEIENVADKIVDLSAPFRRVKDKGFRGFIAAYPTIFDAPRPDGVTLIFRGYTGVDGAGESILRLRAMVARVAAKLKERGQSVNLGLDLELAGVAADSGLMSDLRSILVDVGQLPTPNAAGGTAATEASSGNSDSPPPVDKILVFLERPTTNTKKLMRARMERGDYKGVERTEVLRRILPVVPPGGHRYVLQDSRAVDASTATTEEFSQFYDDIVYFQDNFAGIGFWPAPDPSSPDMPQMQAIMDNLLMLPGIPAVLAPFTEDITKACNWICPNRAYLGTAAALLAILTALIVWRSFYSGLADTIAFRMGTVWIGTGTVAAILAALTLCDPAALIAPIALATLVIGLLLLLGFNGYQRARNGPKP</sequence>
<dbReference type="RefSeq" id="WP_085798621.1">
    <property type="nucleotide sequence ID" value="NZ_FWXB01000001.1"/>
</dbReference>
<organism evidence="4 5">
    <name type="scientific">Roseovarius aestuarii</name>
    <dbReference type="NCBI Taxonomy" id="475083"/>
    <lineage>
        <taxon>Bacteria</taxon>
        <taxon>Pseudomonadati</taxon>
        <taxon>Pseudomonadota</taxon>
        <taxon>Alphaproteobacteria</taxon>
        <taxon>Rhodobacterales</taxon>
        <taxon>Roseobacteraceae</taxon>
        <taxon>Roseovarius</taxon>
    </lineage>
</organism>
<feature type="region of interest" description="Disordered" evidence="1">
    <location>
        <begin position="658"/>
        <end position="681"/>
    </location>
</feature>
<protein>
    <recommendedName>
        <fullName evidence="6">Peptidoglycan binding domain protein</fullName>
    </recommendedName>
</protein>
<accession>A0A1X7BMC5</accession>
<proteinExistence type="predicted"/>
<evidence type="ECO:0000256" key="2">
    <source>
        <dbReference type="SAM" id="Phobius"/>
    </source>
</evidence>
<keyword evidence="2" id="KW-1133">Transmembrane helix</keyword>
<reference evidence="4 5" key="1">
    <citation type="submission" date="2017-03" db="EMBL/GenBank/DDBJ databases">
        <authorList>
            <person name="Afonso C.L."/>
            <person name="Miller P.J."/>
            <person name="Scott M.A."/>
            <person name="Spackman E."/>
            <person name="Goraichik I."/>
            <person name="Dimitrov K.M."/>
            <person name="Suarez D.L."/>
            <person name="Swayne D.E."/>
        </authorList>
    </citation>
    <scope>NUCLEOTIDE SEQUENCE [LARGE SCALE GENOMIC DNA]</scope>
    <source>
        <strain evidence="4 5">CECT 7745</strain>
    </source>
</reference>
<dbReference type="Proteomes" id="UP000193224">
    <property type="component" value="Unassembled WGS sequence"/>
</dbReference>
<gene>
    <name evidence="4" type="ORF">ROA7745_00487</name>
</gene>
<feature type="transmembrane region" description="Helical" evidence="2">
    <location>
        <begin position="1090"/>
        <end position="1112"/>
    </location>
</feature>
<keyword evidence="3" id="KW-0732">Signal</keyword>
<feature type="compositionally biased region" description="Low complexity" evidence="1">
    <location>
        <begin position="875"/>
        <end position="889"/>
    </location>
</feature>
<name>A0A1X7BMC5_9RHOB</name>
<evidence type="ECO:0000256" key="3">
    <source>
        <dbReference type="SAM" id="SignalP"/>
    </source>
</evidence>
<feature type="transmembrane region" description="Helical" evidence="2">
    <location>
        <begin position="1062"/>
        <end position="1084"/>
    </location>
</feature>
<keyword evidence="5" id="KW-1185">Reference proteome</keyword>
<dbReference type="OrthoDB" id="7799438at2"/>
<feature type="region of interest" description="Disordered" evidence="1">
    <location>
        <begin position="875"/>
        <end position="894"/>
    </location>
</feature>
<evidence type="ECO:0000256" key="1">
    <source>
        <dbReference type="SAM" id="MobiDB-lite"/>
    </source>
</evidence>
<evidence type="ECO:0000313" key="4">
    <source>
        <dbReference type="EMBL" id="SMC10680.1"/>
    </source>
</evidence>
<keyword evidence="2" id="KW-0472">Membrane</keyword>
<feature type="signal peptide" evidence="3">
    <location>
        <begin position="1"/>
        <end position="27"/>
    </location>
</feature>
<evidence type="ECO:0008006" key="6">
    <source>
        <dbReference type="Google" id="ProtNLM"/>
    </source>
</evidence>
<dbReference type="EMBL" id="FWXB01000001">
    <property type="protein sequence ID" value="SMC10680.1"/>
    <property type="molecule type" value="Genomic_DNA"/>
</dbReference>
<dbReference type="AlphaFoldDB" id="A0A1X7BMC5"/>
<feature type="transmembrane region" description="Helical" evidence="2">
    <location>
        <begin position="1032"/>
        <end position="1050"/>
    </location>
</feature>
<feature type="chain" id="PRO_5010868859" description="Peptidoglycan binding domain protein" evidence="3">
    <location>
        <begin position="28"/>
        <end position="1121"/>
    </location>
</feature>